<dbReference type="SUPFAM" id="SSF56112">
    <property type="entry name" value="Protein kinase-like (PK-like)"/>
    <property type="match status" value="1"/>
</dbReference>
<keyword evidence="2" id="KW-1003">Cell membrane</keyword>
<accession>A0AAV3Q9P1</accession>
<dbReference type="InterPro" id="IPR001245">
    <property type="entry name" value="Ser-Thr/Tyr_kinase_cat_dom"/>
</dbReference>
<sequence>MYCTRRHPHLLKLIAYCCDDEERLLVYEYMKRGNLESHLFKRFSIPLPWKNQSIHRDFKSSNILLDSDYTAKISDFWFAKDRLEGDETNVASRIMGTHGYAAPEYIMTALMSMTDV</sequence>
<evidence type="ECO:0000256" key="2">
    <source>
        <dbReference type="ARBA" id="ARBA00022475"/>
    </source>
</evidence>
<dbReference type="Pfam" id="PF00069">
    <property type="entry name" value="Pkinase"/>
    <property type="match status" value="1"/>
</dbReference>
<dbReference type="Gene3D" id="1.10.510.10">
    <property type="entry name" value="Transferase(Phosphotransferase) domain 1"/>
    <property type="match status" value="2"/>
</dbReference>
<dbReference type="InterPro" id="IPR000719">
    <property type="entry name" value="Prot_kinase_dom"/>
</dbReference>
<gene>
    <name evidence="4" type="ORF">LIER_43535</name>
</gene>
<dbReference type="InterPro" id="IPR050823">
    <property type="entry name" value="Plant_Ser_Thr_Prot_Kinase"/>
</dbReference>
<reference evidence="4 5" key="1">
    <citation type="submission" date="2024-01" db="EMBL/GenBank/DDBJ databases">
        <title>The complete chloroplast genome sequence of Lithospermum erythrorhizon: insights into the phylogenetic relationship among Boraginaceae species and the maternal lineages of purple gromwells.</title>
        <authorList>
            <person name="Okada T."/>
            <person name="Watanabe K."/>
        </authorList>
    </citation>
    <scope>NUCLEOTIDE SEQUENCE [LARGE SCALE GENOMIC DNA]</scope>
</reference>
<dbReference type="EMBL" id="BAABME010036091">
    <property type="protein sequence ID" value="GAA0160720.1"/>
    <property type="molecule type" value="Genomic_DNA"/>
</dbReference>
<protein>
    <recommendedName>
        <fullName evidence="3">Protein kinase domain-containing protein</fullName>
    </recommendedName>
</protein>
<evidence type="ECO:0000256" key="1">
    <source>
        <dbReference type="ARBA" id="ARBA00004236"/>
    </source>
</evidence>
<dbReference type="PROSITE" id="PS50011">
    <property type="entry name" value="PROTEIN_KINASE_DOM"/>
    <property type="match status" value="1"/>
</dbReference>
<name>A0AAV3Q9P1_LITER</name>
<evidence type="ECO:0000259" key="3">
    <source>
        <dbReference type="PROSITE" id="PS50011"/>
    </source>
</evidence>
<dbReference type="PANTHER" id="PTHR45621">
    <property type="entry name" value="OS01G0588500 PROTEIN-RELATED"/>
    <property type="match status" value="1"/>
</dbReference>
<dbReference type="GO" id="GO:0005524">
    <property type="term" value="F:ATP binding"/>
    <property type="evidence" value="ECO:0007669"/>
    <property type="project" value="InterPro"/>
</dbReference>
<evidence type="ECO:0000313" key="5">
    <source>
        <dbReference type="Proteomes" id="UP001454036"/>
    </source>
</evidence>
<keyword evidence="5" id="KW-1185">Reference proteome</keyword>
<dbReference type="InterPro" id="IPR011009">
    <property type="entry name" value="Kinase-like_dom_sf"/>
</dbReference>
<dbReference type="GO" id="GO:0005886">
    <property type="term" value="C:plasma membrane"/>
    <property type="evidence" value="ECO:0007669"/>
    <property type="project" value="UniProtKB-SubCell"/>
</dbReference>
<proteinExistence type="predicted"/>
<dbReference type="Proteomes" id="UP001454036">
    <property type="component" value="Unassembled WGS sequence"/>
</dbReference>
<evidence type="ECO:0000313" key="4">
    <source>
        <dbReference type="EMBL" id="GAA0160720.1"/>
    </source>
</evidence>
<feature type="domain" description="Protein kinase" evidence="3">
    <location>
        <begin position="1"/>
        <end position="116"/>
    </location>
</feature>
<organism evidence="4 5">
    <name type="scientific">Lithospermum erythrorhizon</name>
    <name type="common">Purple gromwell</name>
    <name type="synonym">Lithospermum officinale var. erythrorhizon</name>
    <dbReference type="NCBI Taxonomy" id="34254"/>
    <lineage>
        <taxon>Eukaryota</taxon>
        <taxon>Viridiplantae</taxon>
        <taxon>Streptophyta</taxon>
        <taxon>Embryophyta</taxon>
        <taxon>Tracheophyta</taxon>
        <taxon>Spermatophyta</taxon>
        <taxon>Magnoliopsida</taxon>
        <taxon>eudicotyledons</taxon>
        <taxon>Gunneridae</taxon>
        <taxon>Pentapetalae</taxon>
        <taxon>asterids</taxon>
        <taxon>lamiids</taxon>
        <taxon>Boraginales</taxon>
        <taxon>Boraginaceae</taxon>
        <taxon>Boraginoideae</taxon>
        <taxon>Lithospermeae</taxon>
        <taxon>Lithospermum</taxon>
    </lineage>
</organism>
<dbReference type="AlphaFoldDB" id="A0AAV3Q9P1"/>
<keyword evidence="2" id="KW-0472">Membrane</keyword>
<comment type="subcellular location">
    <subcellularLocation>
        <location evidence="1">Cell membrane</location>
    </subcellularLocation>
</comment>
<comment type="caution">
    <text evidence="4">The sequence shown here is derived from an EMBL/GenBank/DDBJ whole genome shotgun (WGS) entry which is preliminary data.</text>
</comment>
<dbReference type="Pfam" id="PF07714">
    <property type="entry name" value="PK_Tyr_Ser-Thr"/>
    <property type="match status" value="1"/>
</dbReference>
<dbReference type="GO" id="GO:0004672">
    <property type="term" value="F:protein kinase activity"/>
    <property type="evidence" value="ECO:0007669"/>
    <property type="project" value="InterPro"/>
</dbReference>